<dbReference type="AlphaFoldDB" id="A0A1L7WUR1"/>
<dbReference type="PANTHER" id="PTHR38795:SF1">
    <property type="entry name" value="DUF6604 DOMAIN-CONTAINING PROTEIN"/>
    <property type="match status" value="1"/>
</dbReference>
<evidence type="ECO:0000313" key="3">
    <source>
        <dbReference type="EMBL" id="CZR56516.1"/>
    </source>
</evidence>
<evidence type="ECO:0000313" key="4">
    <source>
        <dbReference type="Proteomes" id="UP000184330"/>
    </source>
</evidence>
<feature type="region of interest" description="Disordered" evidence="1">
    <location>
        <begin position="187"/>
        <end position="211"/>
    </location>
</feature>
<feature type="domain" description="DUF6604" evidence="2">
    <location>
        <begin position="13"/>
        <end position="124"/>
    </location>
</feature>
<dbReference type="InterPro" id="IPR046539">
    <property type="entry name" value="DUF6604"/>
</dbReference>
<dbReference type="EMBL" id="FJOG01000008">
    <property type="protein sequence ID" value="CZR56516.1"/>
    <property type="molecule type" value="Genomic_DNA"/>
</dbReference>
<sequence>MENHPNDNSKYAQYKKATKYVLEWLSQTSCANGYKIPDKYTGRPSTSFASSGRPKGKDRKLAQAKAATDAASSTTSAAPAILLPVAVMLDQARHLSSTKTPTKVPVSVQDALASAIRSRQSFLIGLPTDLKTMLNLPPSLMRRRPQPTLSNTSTASYPAISSPRMTLENKFEDLVIEVVLDYDLPDPRESSSTKRHMTGKTGVEKQDTYELDQSPEDDLQFRVWCFFEDIHHIGDLVEDAWNQNQEGKLDVSIAAIVTRVVLELVQEAKEELLQSAPDRLRDPDSKSQYHTILNGELIDRLVLDMNYVASRHDMKWFYEPDHYVREAGVRAGFSFPFRTDSYLDAITKTIYTACHGAVTVTSMFMLRAISNINRILGPNVKDSYLQPRQQGAAAERLLDMDQDWSKIDQVDEVVMEKLVLWEQKPS</sequence>
<feature type="region of interest" description="Disordered" evidence="1">
    <location>
        <begin position="138"/>
        <end position="157"/>
    </location>
</feature>
<feature type="compositionally biased region" description="Polar residues" evidence="1">
    <location>
        <begin position="147"/>
        <end position="156"/>
    </location>
</feature>
<dbReference type="OrthoDB" id="3563007at2759"/>
<protein>
    <recommendedName>
        <fullName evidence="2">DUF6604 domain-containing protein</fullName>
    </recommendedName>
</protein>
<feature type="region of interest" description="Disordered" evidence="1">
    <location>
        <begin position="35"/>
        <end position="69"/>
    </location>
</feature>
<evidence type="ECO:0000256" key="1">
    <source>
        <dbReference type="SAM" id="MobiDB-lite"/>
    </source>
</evidence>
<organism evidence="3 4">
    <name type="scientific">Phialocephala subalpina</name>
    <dbReference type="NCBI Taxonomy" id="576137"/>
    <lineage>
        <taxon>Eukaryota</taxon>
        <taxon>Fungi</taxon>
        <taxon>Dikarya</taxon>
        <taxon>Ascomycota</taxon>
        <taxon>Pezizomycotina</taxon>
        <taxon>Leotiomycetes</taxon>
        <taxon>Helotiales</taxon>
        <taxon>Mollisiaceae</taxon>
        <taxon>Phialocephala</taxon>
        <taxon>Phialocephala fortinii species complex</taxon>
    </lineage>
</organism>
<feature type="domain" description="DUF6604" evidence="2">
    <location>
        <begin position="146"/>
        <end position="273"/>
    </location>
</feature>
<evidence type="ECO:0000259" key="2">
    <source>
        <dbReference type="Pfam" id="PF20253"/>
    </source>
</evidence>
<accession>A0A1L7WUR1</accession>
<keyword evidence="4" id="KW-1185">Reference proteome</keyword>
<gene>
    <name evidence="3" type="ORF">PAC_06405</name>
</gene>
<proteinExistence type="predicted"/>
<reference evidence="3 4" key="1">
    <citation type="submission" date="2016-03" db="EMBL/GenBank/DDBJ databases">
        <authorList>
            <person name="Ploux O."/>
        </authorList>
    </citation>
    <scope>NUCLEOTIDE SEQUENCE [LARGE SCALE GENOMIC DNA]</scope>
    <source>
        <strain evidence="3 4">UAMH 11012</strain>
    </source>
</reference>
<dbReference type="Pfam" id="PF20253">
    <property type="entry name" value="DUF6604"/>
    <property type="match status" value="2"/>
</dbReference>
<dbReference type="Proteomes" id="UP000184330">
    <property type="component" value="Unassembled WGS sequence"/>
</dbReference>
<dbReference type="PANTHER" id="PTHR38795">
    <property type="entry name" value="DUF6604 DOMAIN-CONTAINING PROTEIN"/>
    <property type="match status" value="1"/>
</dbReference>
<name>A0A1L7WUR1_9HELO</name>